<proteinExistence type="inferred from homology"/>
<keyword evidence="3" id="KW-1133">Transmembrane helix</keyword>
<keyword evidence="3" id="KW-0812">Transmembrane</keyword>
<dbReference type="InterPro" id="IPR020845">
    <property type="entry name" value="AMP-binding_CS"/>
</dbReference>
<dbReference type="RefSeq" id="WP_135244626.1">
    <property type="nucleotide sequence ID" value="NZ_SIHO01000001.1"/>
</dbReference>
<evidence type="ECO:0000259" key="4">
    <source>
        <dbReference type="Pfam" id="PF00501"/>
    </source>
</evidence>
<organism evidence="6 7">
    <name type="scientific">Glacieibacterium arshaanense</name>
    <dbReference type="NCBI Taxonomy" id="2511025"/>
    <lineage>
        <taxon>Bacteria</taxon>
        <taxon>Pseudomonadati</taxon>
        <taxon>Pseudomonadota</taxon>
        <taxon>Alphaproteobacteria</taxon>
        <taxon>Sphingomonadales</taxon>
        <taxon>Sphingosinicellaceae</taxon>
        <taxon>Glacieibacterium</taxon>
    </lineage>
</organism>
<dbReference type="Gene3D" id="2.30.38.10">
    <property type="entry name" value="Luciferase, Domain 3"/>
    <property type="match status" value="1"/>
</dbReference>
<evidence type="ECO:0000256" key="1">
    <source>
        <dbReference type="ARBA" id="ARBA00006432"/>
    </source>
</evidence>
<dbReference type="EMBL" id="SIHO01000001">
    <property type="protein sequence ID" value="TFU05902.1"/>
    <property type="molecule type" value="Genomic_DNA"/>
</dbReference>
<feature type="transmembrane region" description="Helical" evidence="3">
    <location>
        <begin position="104"/>
        <end position="123"/>
    </location>
</feature>
<evidence type="ECO:0000313" key="7">
    <source>
        <dbReference type="Proteomes" id="UP000297737"/>
    </source>
</evidence>
<comment type="similarity">
    <text evidence="1">Belongs to the ATP-dependent AMP-binding enzyme family.</text>
</comment>
<dbReference type="AlphaFoldDB" id="A0A4Y9ER33"/>
<evidence type="ECO:0000256" key="2">
    <source>
        <dbReference type="ARBA" id="ARBA00022598"/>
    </source>
</evidence>
<dbReference type="InterPro" id="IPR045851">
    <property type="entry name" value="AMP-bd_C_sf"/>
</dbReference>
<comment type="caution">
    <text evidence="6">The sequence shown here is derived from an EMBL/GenBank/DDBJ whole genome shotgun (WGS) entry which is preliminary data.</text>
</comment>
<dbReference type="Pfam" id="PF00501">
    <property type="entry name" value="AMP-binding"/>
    <property type="match status" value="1"/>
</dbReference>
<keyword evidence="7" id="KW-1185">Reference proteome</keyword>
<dbReference type="PANTHER" id="PTHR43201:SF5">
    <property type="entry name" value="MEDIUM-CHAIN ACYL-COA LIGASE ACSF2, MITOCHONDRIAL"/>
    <property type="match status" value="1"/>
</dbReference>
<dbReference type="Gene3D" id="3.40.50.980">
    <property type="match status" value="2"/>
</dbReference>
<dbReference type="PROSITE" id="PS00455">
    <property type="entry name" value="AMP_BINDING"/>
    <property type="match status" value="1"/>
</dbReference>
<dbReference type="PANTHER" id="PTHR43201">
    <property type="entry name" value="ACYL-COA SYNTHETASE"/>
    <property type="match status" value="1"/>
</dbReference>
<dbReference type="Proteomes" id="UP000297737">
    <property type="component" value="Unassembled WGS sequence"/>
</dbReference>
<gene>
    <name evidence="6" type="ORF">EUV02_02435</name>
</gene>
<accession>A0A4Y9ER33</accession>
<dbReference type="InterPro" id="IPR025110">
    <property type="entry name" value="AMP-bd_C"/>
</dbReference>
<sequence>MHYAELAQARAELTGPGGTFEIEEVEVLGQRLRNYKNAPPSVREFWLSTAAFADRPYLVYGDETLTYAQTHAKADAVAAWLLAHGVKPGDRVAVAMRNFPEWMVIYWACVSVGVAVVGMNAWWTTDEMAYALGDSAPKVLFLDDERLVRVQARPDMVAGIKLVGVRLVAAHPGITPWDDVVANGGAMPDVAVDPEADACIFYTSGTTGNPKGAQLTHRGCVANLFNLMYAGASTARAMQLATGLEPPAEAPIPVTLITTPLFHVTANNCGAYATTAAGGKLVMMYRWDAGEALKLIARERVSSMSGVPVMARELINHPDFLTSDTSSLVALAGGGAQVPPDLVLKIEDKVSTARPGTGYGMTETCGIITSVSGDFFVDKPDTAGPSMPNFEAKCVDDDGNTVPPGAIGELWVKGSSVIKGYINRPDATAASITDGWLHTGDIARIDENGFIFIVDRKKDMVLRGGENVYCAEVEATVYRHAAIAECCVFGVADERLGEEVGVAVVLKPGEVLSDTELREHCAVLIAKHKVPRYVWFLDEPLPRNASGKFLKRELRDRLSPA</sequence>
<dbReference type="Gene3D" id="3.30.300.30">
    <property type="match status" value="1"/>
</dbReference>
<evidence type="ECO:0000313" key="6">
    <source>
        <dbReference type="EMBL" id="TFU05902.1"/>
    </source>
</evidence>
<dbReference type="InterPro" id="IPR000873">
    <property type="entry name" value="AMP-dep_synth/lig_dom"/>
</dbReference>
<evidence type="ECO:0000256" key="3">
    <source>
        <dbReference type="SAM" id="Phobius"/>
    </source>
</evidence>
<dbReference type="SUPFAM" id="SSF56801">
    <property type="entry name" value="Acetyl-CoA synthetase-like"/>
    <property type="match status" value="1"/>
</dbReference>
<dbReference type="Pfam" id="PF13193">
    <property type="entry name" value="AMP-binding_C"/>
    <property type="match status" value="1"/>
</dbReference>
<reference evidence="6 7" key="1">
    <citation type="submission" date="2019-02" db="EMBL/GenBank/DDBJ databases">
        <title>Polymorphobacter sp. isolated from the lake at the Tibet of China.</title>
        <authorList>
            <person name="Li A."/>
        </authorList>
    </citation>
    <scope>NUCLEOTIDE SEQUENCE [LARGE SCALE GENOMIC DNA]</scope>
    <source>
        <strain evidence="6 7">DJ1R-1</strain>
    </source>
</reference>
<feature type="domain" description="AMP-binding enzyme C-terminal" evidence="5">
    <location>
        <begin position="472"/>
        <end position="548"/>
    </location>
</feature>
<dbReference type="OrthoDB" id="9803968at2"/>
<feature type="domain" description="AMP-dependent synthetase/ligase" evidence="4">
    <location>
        <begin position="49"/>
        <end position="421"/>
    </location>
</feature>
<keyword evidence="3" id="KW-0472">Membrane</keyword>
<protein>
    <submittedName>
        <fullName evidence="6">AMP-dependent synthetase</fullName>
    </submittedName>
</protein>
<keyword evidence="2" id="KW-0436">Ligase</keyword>
<evidence type="ECO:0000259" key="5">
    <source>
        <dbReference type="Pfam" id="PF13193"/>
    </source>
</evidence>
<dbReference type="GO" id="GO:0006631">
    <property type="term" value="P:fatty acid metabolic process"/>
    <property type="evidence" value="ECO:0007669"/>
    <property type="project" value="TreeGrafter"/>
</dbReference>
<name>A0A4Y9ER33_9SPHN</name>
<dbReference type="GO" id="GO:0031956">
    <property type="term" value="F:medium-chain fatty acid-CoA ligase activity"/>
    <property type="evidence" value="ECO:0007669"/>
    <property type="project" value="TreeGrafter"/>
</dbReference>